<dbReference type="InterPro" id="IPR035979">
    <property type="entry name" value="RBD_domain_sf"/>
</dbReference>
<feature type="compositionally biased region" description="Basic and acidic residues" evidence="6">
    <location>
        <begin position="614"/>
        <end position="623"/>
    </location>
</feature>
<evidence type="ECO:0000256" key="4">
    <source>
        <dbReference type="ARBA" id="ARBA00023242"/>
    </source>
</evidence>
<dbReference type="InterPro" id="IPR012677">
    <property type="entry name" value="Nucleotide-bd_a/b_plait_sf"/>
</dbReference>
<dbReference type="Proteomes" id="UP001165065">
    <property type="component" value="Unassembled WGS sequence"/>
</dbReference>
<keyword evidence="2" id="KW-0677">Repeat</keyword>
<comment type="caution">
    <text evidence="8">The sequence shown here is derived from an EMBL/GenBank/DDBJ whole genome shotgun (WGS) entry which is preliminary data.</text>
</comment>
<feature type="domain" description="RRM" evidence="7">
    <location>
        <begin position="6"/>
        <end position="93"/>
    </location>
</feature>
<dbReference type="GO" id="GO:0005634">
    <property type="term" value="C:nucleus"/>
    <property type="evidence" value="ECO:0007669"/>
    <property type="project" value="UniProtKB-SubCell"/>
</dbReference>
<dbReference type="EMBL" id="BRYA01001084">
    <property type="protein sequence ID" value="GMI38611.1"/>
    <property type="molecule type" value="Genomic_DNA"/>
</dbReference>
<dbReference type="PROSITE" id="PS50102">
    <property type="entry name" value="RRM"/>
    <property type="match status" value="3"/>
</dbReference>
<feature type="region of interest" description="Disordered" evidence="6">
    <location>
        <begin position="641"/>
        <end position="789"/>
    </location>
</feature>
<evidence type="ECO:0000313" key="9">
    <source>
        <dbReference type="Proteomes" id="UP001165065"/>
    </source>
</evidence>
<feature type="compositionally biased region" description="Acidic residues" evidence="6">
    <location>
        <begin position="273"/>
        <end position="283"/>
    </location>
</feature>
<evidence type="ECO:0000313" key="8">
    <source>
        <dbReference type="EMBL" id="GMI38611.1"/>
    </source>
</evidence>
<gene>
    <name evidence="8" type="ORF">TrCOL_g12767</name>
</gene>
<dbReference type="SUPFAM" id="SSF54928">
    <property type="entry name" value="RNA-binding domain, RBD"/>
    <property type="match status" value="2"/>
</dbReference>
<evidence type="ECO:0000259" key="7">
    <source>
        <dbReference type="PROSITE" id="PS50102"/>
    </source>
</evidence>
<keyword evidence="4" id="KW-0539">Nucleus</keyword>
<dbReference type="AlphaFoldDB" id="A0A9W7GA04"/>
<feature type="compositionally biased region" description="Basic and acidic residues" evidence="6">
    <location>
        <begin position="641"/>
        <end position="654"/>
    </location>
</feature>
<feature type="region of interest" description="Disordered" evidence="6">
    <location>
        <begin position="442"/>
        <end position="461"/>
    </location>
</feature>
<protein>
    <recommendedName>
        <fullName evidence="7">RRM domain-containing protein</fullName>
    </recommendedName>
</protein>
<feature type="compositionally biased region" description="Basic and acidic residues" evidence="6">
    <location>
        <begin position="695"/>
        <end position="704"/>
    </location>
</feature>
<feature type="compositionally biased region" description="Acidic residues" evidence="6">
    <location>
        <begin position="707"/>
        <end position="717"/>
    </location>
</feature>
<keyword evidence="3 5" id="KW-0694">RNA-binding</keyword>
<dbReference type="Gene3D" id="3.30.70.330">
    <property type="match status" value="4"/>
</dbReference>
<feature type="compositionally biased region" description="Basic and acidic residues" evidence="6">
    <location>
        <begin position="661"/>
        <end position="677"/>
    </location>
</feature>
<accession>A0A9W7GA04</accession>
<feature type="region of interest" description="Disordered" evidence="6">
    <location>
        <begin position="216"/>
        <end position="295"/>
    </location>
</feature>
<feature type="compositionally biased region" description="Acidic residues" evidence="6">
    <location>
        <begin position="230"/>
        <end position="266"/>
    </location>
</feature>
<dbReference type="GO" id="GO:0003729">
    <property type="term" value="F:mRNA binding"/>
    <property type="evidence" value="ECO:0007669"/>
    <property type="project" value="TreeGrafter"/>
</dbReference>
<evidence type="ECO:0000256" key="1">
    <source>
        <dbReference type="ARBA" id="ARBA00004123"/>
    </source>
</evidence>
<proteinExistence type="predicted"/>
<feature type="compositionally biased region" description="Basic and acidic residues" evidence="6">
    <location>
        <begin position="743"/>
        <end position="763"/>
    </location>
</feature>
<feature type="region of interest" description="Disordered" evidence="6">
    <location>
        <begin position="93"/>
        <end position="126"/>
    </location>
</feature>
<feature type="domain" description="RRM" evidence="7">
    <location>
        <begin position="301"/>
        <end position="401"/>
    </location>
</feature>
<sequence length="789" mass="86828">MKHDDCTVYVRGLPTDVVRVELEELFSGIGPVKKCSVIRGTDSSKSDAKVGLGFGFVRFVSPSDARLAASEMNGIVTERGGRKWKLMVEVADKGSQGAPPLPKRKSGPSDDASKGGNEDEETRSLKKTNRVIIRNLSFYAKESHVRSTLKTFGEIVEFTLPTVSGTSVGAKKKAQHRGFCFATFKTTSAARNAVAACAKEGGVEIKGRQVAIDWAVSKDAHEQTKRGMGEEEEEGSSGSDSDSDSDGSDSDNDSDSGDESDGEAESDASGSDSDSDPDSESAESDSPAPAAVPADDVSTNCTAFVRNVPFDCTNADLFKVFLPFGKIDRIYIVKDSETGVNKGTAFVKFQYSLACSRAIEAGKAGDTAAFVTERDATAFSADGGGGIVFRGRRLLVDLAVDKGTAESLKVERDENGKAIKKVGKDKRNLYLKEEASIKSAESWEEIGRSEKEKRQNGDKEMSQKLRSPLFFINPFRLSFRNLNKDVDEKGLKKLIVEGITRGLGERLVTETDVTNYLQATGLPQRECIGEHAKVPEFDDKNVKQFIPSLYIDRIVLEKDGKKSVAGSRGYGFVEFTHHIHALGCLRALNNQKRYSKEWAQGGSRAEAMMGKGGKGGDELRGEDGKVKWPRLIVEFTCENKAKAKKQTEKKEKQAKNALMQKAERNERKKEDKKEGKKKDKKKGRGQLQREKKRKAREDAERGGGDEVQAEEGAEASDAEGRNRKPRKEKARDVRQKMRKEKKLRPTKEDKKFDSMVDTYKKMIEGTGTTKVEEGESKGKKKKDGARWFD</sequence>
<organism evidence="8 9">
    <name type="scientific">Triparma columacea</name>
    <dbReference type="NCBI Taxonomy" id="722753"/>
    <lineage>
        <taxon>Eukaryota</taxon>
        <taxon>Sar</taxon>
        <taxon>Stramenopiles</taxon>
        <taxon>Ochrophyta</taxon>
        <taxon>Bolidophyceae</taxon>
        <taxon>Parmales</taxon>
        <taxon>Triparmaceae</taxon>
        <taxon>Triparma</taxon>
    </lineage>
</organism>
<feature type="compositionally biased region" description="Basic residues" evidence="6">
    <location>
        <begin position="678"/>
        <end position="694"/>
    </location>
</feature>
<dbReference type="PANTHER" id="PTHR48039:SF5">
    <property type="entry name" value="RNA-BINDING PROTEIN 28"/>
    <property type="match status" value="1"/>
</dbReference>
<name>A0A9W7GA04_9STRA</name>
<feature type="compositionally biased region" description="Basic and acidic residues" evidence="6">
    <location>
        <begin position="445"/>
        <end position="461"/>
    </location>
</feature>
<dbReference type="Pfam" id="PF00076">
    <property type="entry name" value="RRM_1"/>
    <property type="match status" value="3"/>
</dbReference>
<feature type="compositionally biased region" description="Low complexity" evidence="6">
    <location>
        <begin position="284"/>
        <end position="295"/>
    </location>
</feature>
<evidence type="ECO:0000256" key="2">
    <source>
        <dbReference type="ARBA" id="ARBA00022737"/>
    </source>
</evidence>
<feature type="compositionally biased region" description="Basic and acidic residues" evidence="6">
    <location>
        <begin position="216"/>
        <end position="229"/>
    </location>
</feature>
<feature type="domain" description="RRM" evidence="7">
    <location>
        <begin position="129"/>
        <end position="217"/>
    </location>
</feature>
<dbReference type="PANTHER" id="PTHR48039">
    <property type="entry name" value="RNA-BINDING MOTIF PROTEIN 14B"/>
    <property type="match status" value="1"/>
</dbReference>
<dbReference type="InterPro" id="IPR051945">
    <property type="entry name" value="RRM_MRD1_RNA_proc_ribogen"/>
</dbReference>
<dbReference type="InterPro" id="IPR000504">
    <property type="entry name" value="RRM_dom"/>
</dbReference>
<feature type="region of interest" description="Disordered" evidence="6">
    <location>
        <begin position="600"/>
        <end position="623"/>
    </location>
</feature>
<dbReference type="SMART" id="SM00360">
    <property type="entry name" value="RRM"/>
    <property type="match status" value="3"/>
</dbReference>
<reference evidence="9" key="1">
    <citation type="journal article" date="2023" name="Commun. Biol.">
        <title>Genome analysis of Parmales, the sister group of diatoms, reveals the evolutionary specialization of diatoms from phago-mixotrophs to photoautotrophs.</title>
        <authorList>
            <person name="Ban H."/>
            <person name="Sato S."/>
            <person name="Yoshikawa S."/>
            <person name="Yamada K."/>
            <person name="Nakamura Y."/>
            <person name="Ichinomiya M."/>
            <person name="Sato N."/>
            <person name="Blanc-Mathieu R."/>
            <person name="Endo H."/>
            <person name="Kuwata A."/>
            <person name="Ogata H."/>
        </authorList>
    </citation>
    <scope>NUCLEOTIDE SEQUENCE [LARGE SCALE GENOMIC DNA]</scope>
</reference>
<comment type="subcellular location">
    <subcellularLocation>
        <location evidence="1">Nucleus</location>
    </subcellularLocation>
</comment>
<feature type="compositionally biased region" description="Basic and acidic residues" evidence="6">
    <location>
        <begin position="107"/>
        <end position="117"/>
    </location>
</feature>
<evidence type="ECO:0000256" key="3">
    <source>
        <dbReference type="ARBA" id="ARBA00022884"/>
    </source>
</evidence>
<evidence type="ECO:0000256" key="6">
    <source>
        <dbReference type="SAM" id="MobiDB-lite"/>
    </source>
</evidence>
<evidence type="ECO:0000256" key="5">
    <source>
        <dbReference type="PROSITE-ProRule" id="PRU00176"/>
    </source>
</evidence>
<keyword evidence="9" id="KW-1185">Reference proteome</keyword>
<dbReference type="OrthoDB" id="272703at2759"/>